<feature type="region of interest" description="Disordered" evidence="1">
    <location>
        <begin position="57"/>
        <end position="105"/>
    </location>
</feature>
<dbReference type="Proteomes" id="UP000712281">
    <property type="component" value="Unassembled WGS sequence"/>
</dbReference>
<protein>
    <submittedName>
        <fullName evidence="3">Uncharacterized protein</fullName>
    </submittedName>
</protein>
<feature type="transmembrane region" description="Helical" evidence="2">
    <location>
        <begin position="356"/>
        <end position="378"/>
    </location>
</feature>
<proteinExistence type="predicted"/>
<dbReference type="EMBL" id="QGKW02000717">
    <property type="protein sequence ID" value="KAF2599445.1"/>
    <property type="molecule type" value="Genomic_DNA"/>
</dbReference>
<reference evidence="3" key="1">
    <citation type="submission" date="2019-12" db="EMBL/GenBank/DDBJ databases">
        <title>Genome sequencing and annotation of Brassica cretica.</title>
        <authorList>
            <person name="Studholme D.J."/>
            <person name="Sarris P.F."/>
        </authorList>
    </citation>
    <scope>NUCLEOTIDE SEQUENCE</scope>
    <source>
        <strain evidence="3">PFS-001/15</strain>
        <tissue evidence="3">Leaf</tissue>
    </source>
</reference>
<feature type="compositionally biased region" description="Polar residues" evidence="1">
    <location>
        <begin position="61"/>
        <end position="88"/>
    </location>
</feature>
<keyword evidence="2" id="KW-1133">Transmembrane helix</keyword>
<evidence type="ECO:0000256" key="2">
    <source>
        <dbReference type="SAM" id="Phobius"/>
    </source>
</evidence>
<gene>
    <name evidence="3" type="ORF">F2Q68_00009906</name>
</gene>
<keyword evidence="2" id="KW-0472">Membrane</keyword>
<dbReference type="AlphaFoldDB" id="A0A8S9KY31"/>
<name>A0A8S9KY31_BRACR</name>
<feature type="compositionally biased region" description="Low complexity" evidence="1">
    <location>
        <begin position="197"/>
        <end position="210"/>
    </location>
</feature>
<sequence>METLRRLIPWWAIFASVVDRKKISCVSRCMPSSTRSNKDKHLLFSVDPAHLERTIRKDQRSTSLDTAAFTSTDSRTQPSTDIRPSSLTDLHRSTSIDTTPRTSIDHQSRNMVAIVILRQEDNGNLYDQDGHLRNATGQKLDAQGNVIHDTDATGAAQPVEEAARPRALADYNQDPAHLERTIRKDQRSTSLDAAAFTSTDSRTQQSTDTRPSSSTDLHRSTSIDTTPRTSIDHQSRNMVAIVILRQDENGNLYDQDGHLRNATDDDFWQVVKHEKLGEGDFEVESSMSFGGSHWCRPMSMDTHRVALKLHLTALEAVFPIGEVFDLLEHCGVCVSVAIGAVAAGVVLPVCLQSASLSFIFSVIVLIKSFAAVGSGTLWRTLVIMELFEFEVNPTVRSEVMPVLLKSGQSISLERAVEEKKECRSMVHPWCRSPVMPECGPCIFQDRLKPRSNHKLPEYPWTT</sequence>
<comment type="caution">
    <text evidence="3">The sequence shown here is derived from an EMBL/GenBank/DDBJ whole genome shotgun (WGS) entry which is preliminary data.</text>
</comment>
<feature type="region of interest" description="Disordered" evidence="1">
    <location>
        <begin position="179"/>
        <end position="231"/>
    </location>
</feature>
<evidence type="ECO:0000313" key="3">
    <source>
        <dbReference type="EMBL" id="KAF2599445.1"/>
    </source>
</evidence>
<organism evidence="3 4">
    <name type="scientific">Brassica cretica</name>
    <name type="common">Mustard</name>
    <dbReference type="NCBI Taxonomy" id="69181"/>
    <lineage>
        <taxon>Eukaryota</taxon>
        <taxon>Viridiplantae</taxon>
        <taxon>Streptophyta</taxon>
        <taxon>Embryophyta</taxon>
        <taxon>Tracheophyta</taxon>
        <taxon>Spermatophyta</taxon>
        <taxon>Magnoliopsida</taxon>
        <taxon>eudicotyledons</taxon>
        <taxon>Gunneridae</taxon>
        <taxon>Pentapetalae</taxon>
        <taxon>rosids</taxon>
        <taxon>malvids</taxon>
        <taxon>Brassicales</taxon>
        <taxon>Brassicaceae</taxon>
        <taxon>Brassiceae</taxon>
        <taxon>Brassica</taxon>
    </lineage>
</organism>
<keyword evidence="2" id="KW-0812">Transmembrane</keyword>
<evidence type="ECO:0000313" key="4">
    <source>
        <dbReference type="Proteomes" id="UP000712281"/>
    </source>
</evidence>
<evidence type="ECO:0000256" key="1">
    <source>
        <dbReference type="SAM" id="MobiDB-lite"/>
    </source>
</evidence>
<accession>A0A8S9KY31</accession>